<organism evidence="2 3">
    <name type="scientific">Neobacillus cucumis</name>
    <dbReference type="NCBI Taxonomy" id="1740721"/>
    <lineage>
        <taxon>Bacteria</taxon>
        <taxon>Bacillati</taxon>
        <taxon>Bacillota</taxon>
        <taxon>Bacilli</taxon>
        <taxon>Bacillales</taxon>
        <taxon>Bacillaceae</taxon>
        <taxon>Neobacillus</taxon>
    </lineage>
</organism>
<evidence type="ECO:0000313" key="2">
    <source>
        <dbReference type="EMBL" id="PLS05414.1"/>
    </source>
</evidence>
<feature type="domain" description="Xylose isomerase-like TIM barrel" evidence="1">
    <location>
        <begin position="29"/>
        <end position="190"/>
    </location>
</feature>
<dbReference type="Proteomes" id="UP000234950">
    <property type="component" value="Unassembled WGS sequence"/>
</dbReference>
<dbReference type="Gene3D" id="3.20.20.150">
    <property type="entry name" value="Divalent-metal-dependent TIM barrel enzymes"/>
    <property type="match status" value="1"/>
</dbReference>
<dbReference type="PANTHER" id="PTHR12110:SF53">
    <property type="entry name" value="BLR5974 PROTEIN"/>
    <property type="match status" value="1"/>
</dbReference>
<dbReference type="PANTHER" id="PTHR12110">
    <property type="entry name" value="HYDROXYPYRUVATE ISOMERASE"/>
    <property type="match status" value="1"/>
</dbReference>
<keyword evidence="2" id="KW-0413">Isomerase</keyword>
<dbReference type="InterPro" id="IPR036237">
    <property type="entry name" value="Xyl_isomerase-like_sf"/>
</dbReference>
<dbReference type="AlphaFoldDB" id="A0A2N5HIT2"/>
<dbReference type="InterPro" id="IPR050312">
    <property type="entry name" value="IolE/XylAMocC-like"/>
</dbReference>
<dbReference type="RefSeq" id="WP_101647854.1">
    <property type="nucleotide sequence ID" value="NZ_PGVE01000041.1"/>
</dbReference>
<evidence type="ECO:0000259" key="1">
    <source>
        <dbReference type="Pfam" id="PF01261"/>
    </source>
</evidence>
<dbReference type="GO" id="GO:0016853">
    <property type="term" value="F:isomerase activity"/>
    <property type="evidence" value="ECO:0007669"/>
    <property type="project" value="UniProtKB-KW"/>
</dbReference>
<comment type="caution">
    <text evidence="2">The sequence shown here is derived from an EMBL/GenBank/DDBJ whole genome shotgun (WGS) entry which is preliminary data.</text>
</comment>
<gene>
    <name evidence="2" type="ORF">CVD27_10470</name>
</gene>
<dbReference type="InterPro" id="IPR013022">
    <property type="entry name" value="Xyl_isomerase-like_TIM-brl"/>
</dbReference>
<dbReference type="Pfam" id="PF01261">
    <property type="entry name" value="AP_endonuc_2"/>
    <property type="match status" value="1"/>
</dbReference>
<sequence length="323" mass="36403">MSNIKLGVSLYSFTDEYIKGNFTLEDCIRTAAEFGAEGFELVGTQMLPSYPYVSDKVLNEFRAMTSHYGIEFISYGANADRGLRSDRDLTEEELLQSSIIDLKTANQLGCKIMRAQYLIGPSVFAKLAPYAEAYGIKVGIEIHNPETPTSPNIQKFTEVIEKTGSPYLGYVIDFGTFATRPNKPHWDEALANGAPLELLEMAAQLRYDGVPMMQARQRLLDAGANGAVMGAFQGMYGFVTFYNDPDYEGLKKIMPHVIHFHGKFHYIDENLEEASIPYDKILPIIQNSDFDGYIVSEYEDHLSGRALEMTKRHLQMERNLLDK</sequence>
<evidence type="ECO:0000313" key="3">
    <source>
        <dbReference type="Proteomes" id="UP000234950"/>
    </source>
</evidence>
<dbReference type="OrthoDB" id="9779184at2"/>
<proteinExistence type="predicted"/>
<dbReference type="SUPFAM" id="SSF51658">
    <property type="entry name" value="Xylose isomerase-like"/>
    <property type="match status" value="1"/>
</dbReference>
<keyword evidence="3" id="KW-1185">Reference proteome</keyword>
<reference evidence="2 3" key="1">
    <citation type="submission" date="2017-11" db="EMBL/GenBank/DDBJ databases">
        <title>Comparitive Functional Genomics of Dry Heat Resistant strains isolated from the Viking Spacecraft.</title>
        <authorList>
            <person name="Seuylemezian A."/>
            <person name="Cooper K."/>
            <person name="Vaishampayan P."/>
        </authorList>
    </citation>
    <scope>NUCLEOTIDE SEQUENCE [LARGE SCALE GENOMIC DNA]</scope>
    <source>
        <strain evidence="2 3">V32-6</strain>
    </source>
</reference>
<accession>A0A2N5HIT2</accession>
<name>A0A2N5HIT2_9BACI</name>
<protein>
    <submittedName>
        <fullName evidence="2">Xylose isomerase</fullName>
    </submittedName>
</protein>
<dbReference type="EMBL" id="PGVE01000041">
    <property type="protein sequence ID" value="PLS05414.1"/>
    <property type="molecule type" value="Genomic_DNA"/>
</dbReference>